<dbReference type="InterPro" id="IPR051988">
    <property type="entry name" value="HRR_RAD51_Paralog"/>
</dbReference>
<dbReference type="GO" id="GO:0033063">
    <property type="term" value="C:Rad51B-Rad51C-Rad51D-XRCC2 complex"/>
    <property type="evidence" value="ECO:0007669"/>
    <property type="project" value="TreeGrafter"/>
</dbReference>
<dbReference type="Gene3D" id="3.40.50.300">
    <property type="entry name" value="P-loop containing nucleotide triphosphate hydrolases"/>
    <property type="match status" value="1"/>
</dbReference>
<dbReference type="EMBL" id="KJ526614">
    <property type="protein sequence ID" value="AIL94183.1"/>
    <property type="molecule type" value="mRNA"/>
</dbReference>
<accession>A0A088DJX5</accession>
<dbReference type="GO" id="GO:0042148">
    <property type="term" value="P:DNA strand invasion"/>
    <property type="evidence" value="ECO:0007669"/>
    <property type="project" value="TreeGrafter"/>
</dbReference>
<dbReference type="GO" id="GO:0005524">
    <property type="term" value="F:ATP binding"/>
    <property type="evidence" value="ECO:0007669"/>
    <property type="project" value="InterPro"/>
</dbReference>
<keyword evidence="2" id="KW-0539">Nucleus</keyword>
<dbReference type="InterPro" id="IPR020588">
    <property type="entry name" value="RecA_ATP-bd"/>
</dbReference>
<dbReference type="Pfam" id="PF08423">
    <property type="entry name" value="Rad51"/>
    <property type="match status" value="1"/>
</dbReference>
<dbReference type="InterPro" id="IPR027417">
    <property type="entry name" value="P-loop_NTPase"/>
</dbReference>
<evidence type="ECO:0000256" key="1">
    <source>
        <dbReference type="ARBA" id="ARBA00004123"/>
    </source>
</evidence>
<organism evidence="4">
    <name type="scientific">Brachionus koreanus</name>
    <dbReference type="NCBI Taxonomy" id="1199090"/>
    <lineage>
        <taxon>Eukaryota</taxon>
        <taxon>Metazoa</taxon>
        <taxon>Spiralia</taxon>
        <taxon>Gnathifera</taxon>
        <taxon>Rotifera</taxon>
        <taxon>Eurotatoria</taxon>
        <taxon>Monogononta</taxon>
        <taxon>Pseudotrocha</taxon>
        <taxon>Ploima</taxon>
        <taxon>Brachionidae</taxon>
        <taxon>Brachionus</taxon>
    </lineage>
</organism>
<name>A0A088DJX5_9BILA</name>
<protein>
    <submittedName>
        <fullName evidence="4">Rad51D</fullName>
    </submittedName>
</protein>
<dbReference type="GO" id="GO:0000724">
    <property type="term" value="P:double-strand break repair via homologous recombination"/>
    <property type="evidence" value="ECO:0007669"/>
    <property type="project" value="TreeGrafter"/>
</dbReference>
<dbReference type="GO" id="GO:0003697">
    <property type="term" value="F:single-stranded DNA binding"/>
    <property type="evidence" value="ECO:0007669"/>
    <property type="project" value="TreeGrafter"/>
</dbReference>
<dbReference type="PANTHER" id="PTHR46457:SF1">
    <property type="entry name" value="DNA REPAIR PROTEIN RAD51 HOMOLOG 4"/>
    <property type="match status" value="1"/>
</dbReference>
<dbReference type="PANTHER" id="PTHR46457">
    <property type="entry name" value="DNA REPAIR PROTEIN RAD51 HOMOLOG 4"/>
    <property type="match status" value="1"/>
</dbReference>
<dbReference type="GO" id="GO:0140664">
    <property type="term" value="F:ATP-dependent DNA damage sensor activity"/>
    <property type="evidence" value="ECO:0007669"/>
    <property type="project" value="InterPro"/>
</dbReference>
<dbReference type="GO" id="GO:0005815">
    <property type="term" value="C:microtubule organizing center"/>
    <property type="evidence" value="ECO:0007669"/>
    <property type="project" value="TreeGrafter"/>
</dbReference>
<sequence>MKLKSVNCSFLTPNDIVKLNLANIQTTEQLITHSDLESLSRQTTIPLKQLKTIKKQIIGEYSPFPEPANILLDKYVKNLFIIQTGSSQIDDLLSNGFYSGEISEITGLSSSGKSQLCFQLISNMVIKHKNYSCLYIDSNKNFCHHRIIQLFEQQSSHLKTNQEEKSKILKLIKTVECSNVFDLIDILFEISKNNSKCPHDSIEAPNLLIIDSISPLFSIFKQNSYTEINFYLNYVSSQLKYLCNNHRMAVVVVSNLTKSFNLTNNPIWSNVPSLIVCLKNVYNEINERKVERKFELIKCNRPFRNEMSSNFVFFKIDKNGFI</sequence>
<dbReference type="InterPro" id="IPR013632">
    <property type="entry name" value="Rad51_C"/>
</dbReference>
<dbReference type="AlphaFoldDB" id="A0A088DJX5"/>
<dbReference type="GO" id="GO:0000723">
    <property type="term" value="P:telomere maintenance"/>
    <property type="evidence" value="ECO:0007669"/>
    <property type="project" value="TreeGrafter"/>
</dbReference>
<evidence type="ECO:0000313" key="4">
    <source>
        <dbReference type="EMBL" id="AIL94183.1"/>
    </source>
</evidence>
<feature type="non-terminal residue" evidence="4">
    <location>
        <position position="322"/>
    </location>
</feature>
<dbReference type="SUPFAM" id="SSF52540">
    <property type="entry name" value="P-loop containing nucleoside triphosphate hydrolases"/>
    <property type="match status" value="1"/>
</dbReference>
<evidence type="ECO:0000256" key="2">
    <source>
        <dbReference type="ARBA" id="ARBA00023242"/>
    </source>
</evidence>
<feature type="domain" description="RecA family profile 1" evidence="3">
    <location>
        <begin position="78"/>
        <end position="257"/>
    </location>
</feature>
<evidence type="ECO:0000259" key="3">
    <source>
        <dbReference type="PROSITE" id="PS50162"/>
    </source>
</evidence>
<dbReference type="GO" id="GO:0007131">
    <property type="term" value="P:reciprocal meiotic recombination"/>
    <property type="evidence" value="ECO:0007669"/>
    <property type="project" value="TreeGrafter"/>
</dbReference>
<reference evidence="4" key="1">
    <citation type="journal article" date="2014" name="Aquat. Toxicol.">
        <title>Sublethal gamma irradiation affects reproductive impairment and elevates antioxidant enzyme and DNA repair activities in the monogonont rotifer Brachionus koreanus.</title>
        <authorList>
            <person name="Han J."/>
            <person name="Won E.J."/>
            <person name="Kim I.C."/>
            <person name="Yim J.H."/>
            <person name="Lee S.J."/>
            <person name="Lee J.S."/>
        </authorList>
    </citation>
    <scope>NUCLEOTIDE SEQUENCE</scope>
</reference>
<dbReference type="GO" id="GO:0000400">
    <property type="term" value="F:four-way junction DNA binding"/>
    <property type="evidence" value="ECO:0007669"/>
    <property type="project" value="TreeGrafter"/>
</dbReference>
<dbReference type="GO" id="GO:0005657">
    <property type="term" value="C:replication fork"/>
    <property type="evidence" value="ECO:0007669"/>
    <property type="project" value="TreeGrafter"/>
</dbReference>
<comment type="subcellular location">
    <subcellularLocation>
        <location evidence="1">Nucleus</location>
    </subcellularLocation>
</comment>
<dbReference type="PROSITE" id="PS50162">
    <property type="entry name" value="RECA_2"/>
    <property type="match status" value="1"/>
</dbReference>
<proteinExistence type="evidence at transcript level"/>